<dbReference type="EMBL" id="JBBWWQ010000013">
    <property type="protein sequence ID" value="KAK8933642.1"/>
    <property type="molecule type" value="Genomic_DNA"/>
</dbReference>
<dbReference type="PANTHER" id="PTHR31704:SF37">
    <property type="entry name" value="HEAT SHOCK PROTEIN"/>
    <property type="match status" value="1"/>
</dbReference>
<sequence>MGKPKEGGIQASWESGEVMLFCDLCIKEIGLGNRPTTHFSKEGWTNLIAGFKERTGKSYDQLQMKNKWDHLKKDWKLWKELKHGETGLGWDPEKRTIAASEEWWADKIKVVPAAKKFRSGGISPELEEKLDSMFSQVVATGEASWAPSIGSLPPDVVTVKEVVELLSSYSELMDNLELYYFALEHIRDKTTREIFMSIPEHMRVWWIMKAYEKRDQ</sequence>
<reference evidence="2 3" key="1">
    <citation type="journal article" date="2022" name="Nat. Plants">
        <title>Genomes of leafy and leafless Platanthera orchids illuminate the evolution of mycoheterotrophy.</title>
        <authorList>
            <person name="Li M.H."/>
            <person name="Liu K.W."/>
            <person name="Li Z."/>
            <person name="Lu H.C."/>
            <person name="Ye Q.L."/>
            <person name="Zhang D."/>
            <person name="Wang J.Y."/>
            <person name="Li Y.F."/>
            <person name="Zhong Z.M."/>
            <person name="Liu X."/>
            <person name="Yu X."/>
            <person name="Liu D.K."/>
            <person name="Tu X.D."/>
            <person name="Liu B."/>
            <person name="Hao Y."/>
            <person name="Liao X.Y."/>
            <person name="Jiang Y.T."/>
            <person name="Sun W.H."/>
            <person name="Chen J."/>
            <person name="Chen Y.Q."/>
            <person name="Ai Y."/>
            <person name="Zhai J.W."/>
            <person name="Wu S.S."/>
            <person name="Zhou Z."/>
            <person name="Hsiao Y.Y."/>
            <person name="Wu W.L."/>
            <person name="Chen Y.Y."/>
            <person name="Lin Y.F."/>
            <person name="Hsu J.L."/>
            <person name="Li C.Y."/>
            <person name="Wang Z.W."/>
            <person name="Zhao X."/>
            <person name="Zhong W.Y."/>
            <person name="Ma X.K."/>
            <person name="Ma L."/>
            <person name="Huang J."/>
            <person name="Chen G.Z."/>
            <person name="Huang M.Z."/>
            <person name="Huang L."/>
            <person name="Peng D.H."/>
            <person name="Luo Y.B."/>
            <person name="Zou S.Q."/>
            <person name="Chen S.P."/>
            <person name="Lan S."/>
            <person name="Tsai W.C."/>
            <person name="Van de Peer Y."/>
            <person name="Liu Z.J."/>
        </authorList>
    </citation>
    <scope>NUCLEOTIDE SEQUENCE [LARGE SCALE GENOMIC DNA]</scope>
    <source>
        <strain evidence="2">Lor287</strain>
    </source>
</reference>
<protein>
    <recommendedName>
        <fullName evidence="1">Myb/SANT-like domain-containing protein</fullName>
    </recommendedName>
</protein>
<keyword evidence="3" id="KW-1185">Reference proteome</keyword>
<gene>
    <name evidence="2" type="ORF">KSP39_PZI015827</name>
</gene>
<evidence type="ECO:0000313" key="3">
    <source>
        <dbReference type="Proteomes" id="UP001418222"/>
    </source>
</evidence>
<accession>A0AAP0B988</accession>
<dbReference type="InterPro" id="IPR024752">
    <property type="entry name" value="Myb/SANT-like_dom"/>
</dbReference>
<feature type="domain" description="Myb/SANT-like" evidence="1">
    <location>
        <begin position="12"/>
        <end position="106"/>
    </location>
</feature>
<name>A0AAP0B988_9ASPA</name>
<evidence type="ECO:0000259" key="1">
    <source>
        <dbReference type="Pfam" id="PF12776"/>
    </source>
</evidence>
<dbReference type="AlphaFoldDB" id="A0AAP0B988"/>
<dbReference type="PANTHER" id="PTHR31704">
    <property type="entry name" value="MYB/SANT-LIKE DNA-BINDING DOMAIN PROTEIN-RELATED"/>
    <property type="match status" value="1"/>
</dbReference>
<proteinExistence type="predicted"/>
<comment type="caution">
    <text evidence="2">The sequence shown here is derived from an EMBL/GenBank/DDBJ whole genome shotgun (WGS) entry which is preliminary data.</text>
</comment>
<dbReference type="Pfam" id="PF12776">
    <property type="entry name" value="Myb_DNA-bind_3"/>
    <property type="match status" value="1"/>
</dbReference>
<evidence type="ECO:0000313" key="2">
    <source>
        <dbReference type="EMBL" id="KAK8933642.1"/>
    </source>
</evidence>
<dbReference type="Proteomes" id="UP001418222">
    <property type="component" value="Unassembled WGS sequence"/>
</dbReference>
<organism evidence="2 3">
    <name type="scientific">Platanthera zijinensis</name>
    <dbReference type="NCBI Taxonomy" id="2320716"/>
    <lineage>
        <taxon>Eukaryota</taxon>
        <taxon>Viridiplantae</taxon>
        <taxon>Streptophyta</taxon>
        <taxon>Embryophyta</taxon>
        <taxon>Tracheophyta</taxon>
        <taxon>Spermatophyta</taxon>
        <taxon>Magnoliopsida</taxon>
        <taxon>Liliopsida</taxon>
        <taxon>Asparagales</taxon>
        <taxon>Orchidaceae</taxon>
        <taxon>Orchidoideae</taxon>
        <taxon>Orchideae</taxon>
        <taxon>Orchidinae</taxon>
        <taxon>Platanthera</taxon>
    </lineage>
</organism>